<evidence type="ECO:0000256" key="1">
    <source>
        <dbReference type="ARBA" id="ARBA00001933"/>
    </source>
</evidence>
<dbReference type="PANTHER" id="PTHR43586:SF8">
    <property type="entry name" value="CYSTEINE DESULFURASE 1, CHLOROPLASTIC"/>
    <property type="match status" value="1"/>
</dbReference>
<reference evidence="4 5" key="2">
    <citation type="submission" date="2020-03" db="EMBL/GenBank/DDBJ databases">
        <authorList>
            <person name="Ichikawa N."/>
            <person name="Kimura A."/>
            <person name="Kitahashi Y."/>
            <person name="Uohara A."/>
        </authorList>
    </citation>
    <scope>NUCLEOTIDE SEQUENCE [LARGE SCALE GENOMIC DNA]</scope>
    <source>
        <strain evidence="4 5">NBRC 108639</strain>
    </source>
</reference>
<dbReference type="SUPFAM" id="SSF53383">
    <property type="entry name" value="PLP-dependent transferases"/>
    <property type="match status" value="1"/>
</dbReference>
<accession>A0A6V8KQ14</accession>
<dbReference type="InterPro" id="IPR000192">
    <property type="entry name" value="Aminotrans_V_dom"/>
</dbReference>
<proteinExistence type="predicted"/>
<feature type="domain" description="Aminotransferase class V" evidence="3">
    <location>
        <begin position="25"/>
        <end position="397"/>
    </location>
</feature>
<dbReference type="AlphaFoldDB" id="A0A6V8KQ14"/>
<dbReference type="Pfam" id="PF00266">
    <property type="entry name" value="Aminotran_5"/>
    <property type="match status" value="1"/>
</dbReference>
<evidence type="ECO:0000313" key="4">
    <source>
        <dbReference type="EMBL" id="GFJ83936.1"/>
    </source>
</evidence>
<dbReference type="Proteomes" id="UP000482800">
    <property type="component" value="Unassembled WGS sequence"/>
</dbReference>
<dbReference type="PANTHER" id="PTHR43586">
    <property type="entry name" value="CYSTEINE DESULFURASE"/>
    <property type="match status" value="1"/>
</dbReference>
<sequence>MTLDIVGADLPVRLRSGATVRFAHLDYAASAPCARAAADAVQRLLPWYGSVHRGAGARSARSTLEYERARQAVADFTGARSDDTVVFTRNTTDALNLLAHALPAGTTTVVFDGEHHANLLPWPNAVRLPTPPDPDTAVALLDRALAGIAGPALFAVTGASNVTGELWPVRRLAAVAHSHGARVAVDAAQLAPHRPVDLDALGADYLAFSGHKLYAPFGAGALVGRADWLDAAEPYLRGGGASAAVGDHAGDVTWATGPARHEGGTPNLLGAVSLAAVCEALAAADRNALHAREQQLLARLQAGLADVPAAVPVSLFSDTHPRVGIVSLALPDHDAATVADRLGADHGVGVRAGQFCAHPLARRLTGATRPGGCATGPAALLRISFGLGTTDSDIDRVVAALSAETGSVASNEGLALLTAR</sequence>
<evidence type="ECO:0000313" key="5">
    <source>
        <dbReference type="Proteomes" id="UP000482800"/>
    </source>
</evidence>
<dbReference type="Gene3D" id="3.90.1150.10">
    <property type="entry name" value="Aspartate Aminotransferase, domain 1"/>
    <property type="match status" value="1"/>
</dbReference>
<keyword evidence="4" id="KW-0032">Aminotransferase</keyword>
<keyword evidence="5" id="KW-1185">Reference proteome</keyword>
<keyword evidence="4" id="KW-0808">Transferase</keyword>
<dbReference type="RefSeq" id="WP_173066994.1">
    <property type="nucleotide sequence ID" value="NZ_BAABGO010000030.1"/>
</dbReference>
<evidence type="ECO:0000259" key="3">
    <source>
        <dbReference type="Pfam" id="PF00266"/>
    </source>
</evidence>
<reference evidence="4 5" key="1">
    <citation type="submission" date="2020-03" db="EMBL/GenBank/DDBJ databases">
        <title>Whole genome shotgun sequence of Phytohabitans houttuyneae NBRC 108639.</title>
        <authorList>
            <person name="Komaki H."/>
            <person name="Tamura T."/>
        </authorList>
    </citation>
    <scope>NUCLEOTIDE SEQUENCE [LARGE SCALE GENOMIC DNA]</scope>
    <source>
        <strain evidence="4 5">NBRC 108639</strain>
    </source>
</reference>
<evidence type="ECO:0000256" key="2">
    <source>
        <dbReference type="ARBA" id="ARBA00022898"/>
    </source>
</evidence>
<gene>
    <name evidence="4" type="ORF">Phou_081160</name>
</gene>
<dbReference type="InterPro" id="IPR015424">
    <property type="entry name" value="PyrdxlP-dep_Trfase"/>
</dbReference>
<keyword evidence="2" id="KW-0663">Pyridoxal phosphate</keyword>
<dbReference type="GO" id="GO:0008483">
    <property type="term" value="F:transaminase activity"/>
    <property type="evidence" value="ECO:0007669"/>
    <property type="project" value="UniProtKB-KW"/>
</dbReference>
<name>A0A6V8KQ14_9ACTN</name>
<comment type="cofactor">
    <cofactor evidence="1">
        <name>pyridoxal 5'-phosphate</name>
        <dbReference type="ChEBI" id="CHEBI:597326"/>
    </cofactor>
</comment>
<protein>
    <submittedName>
        <fullName evidence="4">Aminotransferase</fullName>
    </submittedName>
</protein>
<dbReference type="InterPro" id="IPR015421">
    <property type="entry name" value="PyrdxlP-dep_Trfase_major"/>
</dbReference>
<comment type="caution">
    <text evidence="4">The sequence shown here is derived from an EMBL/GenBank/DDBJ whole genome shotgun (WGS) entry which is preliminary data.</text>
</comment>
<dbReference type="EMBL" id="BLPF01000003">
    <property type="protein sequence ID" value="GFJ83936.1"/>
    <property type="molecule type" value="Genomic_DNA"/>
</dbReference>
<dbReference type="Gene3D" id="3.40.640.10">
    <property type="entry name" value="Type I PLP-dependent aspartate aminotransferase-like (Major domain)"/>
    <property type="match status" value="1"/>
</dbReference>
<dbReference type="InterPro" id="IPR015422">
    <property type="entry name" value="PyrdxlP-dep_Trfase_small"/>
</dbReference>
<organism evidence="4 5">
    <name type="scientific">Phytohabitans houttuyneae</name>
    <dbReference type="NCBI Taxonomy" id="1076126"/>
    <lineage>
        <taxon>Bacteria</taxon>
        <taxon>Bacillati</taxon>
        <taxon>Actinomycetota</taxon>
        <taxon>Actinomycetes</taxon>
        <taxon>Micromonosporales</taxon>
        <taxon>Micromonosporaceae</taxon>
    </lineage>
</organism>